<dbReference type="AlphaFoldDB" id="A0AAV7QW63"/>
<proteinExistence type="predicted"/>
<evidence type="ECO:0000313" key="2">
    <source>
        <dbReference type="EMBL" id="KAJ1144771.1"/>
    </source>
</evidence>
<accession>A0AAV7QW63</accession>
<protein>
    <submittedName>
        <fullName evidence="2">Uncharacterized protein</fullName>
    </submittedName>
</protein>
<name>A0AAV7QW63_PLEWA</name>
<comment type="caution">
    <text evidence="2">The sequence shown here is derived from an EMBL/GenBank/DDBJ whole genome shotgun (WGS) entry which is preliminary data.</text>
</comment>
<organism evidence="2 3">
    <name type="scientific">Pleurodeles waltl</name>
    <name type="common">Iberian ribbed newt</name>
    <dbReference type="NCBI Taxonomy" id="8319"/>
    <lineage>
        <taxon>Eukaryota</taxon>
        <taxon>Metazoa</taxon>
        <taxon>Chordata</taxon>
        <taxon>Craniata</taxon>
        <taxon>Vertebrata</taxon>
        <taxon>Euteleostomi</taxon>
        <taxon>Amphibia</taxon>
        <taxon>Batrachia</taxon>
        <taxon>Caudata</taxon>
        <taxon>Salamandroidea</taxon>
        <taxon>Salamandridae</taxon>
        <taxon>Pleurodelinae</taxon>
        <taxon>Pleurodeles</taxon>
    </lineage>
</organism>
<dbReference type="Proteomes" id="UP001066276">
    <property type="component" value="Chromosome 6"/>
</dbReference>
<feature type="region of interest" description="Disordered" evidence="1">
    <location>
        <begin position="55"/>
        <end position="76"/>
    </location>
</feature>
<dbReference type="EMBL" id="JANPWB010000010">
    <property type="protein sequence ID" value="KAJ1144771.1"/>
    <property type="molecule type" value="Genomic_DNA"/>
</dbReference>
<evidence type="ECO:0000313" key="3">
    <source>
        <dbReference type="Proteomes" id="UP001066276"/>
    </source>
</evidence>
<evidence type="ECO:0000256" key="1">
    <source>
        <dbReference type="SAM" id="MobiDB-lite"/>
    </source>
</evidence>
<reference evidence="2" key="1">
    <citation type="journal article" date="2022" name="bioRxiv">
        <title>Sequencing and chromosome-scale assembly of the giantPleurodeles waltlgenome.</title>
        <authorList>
            <person name="Brown T."/>
            <person name="Elewa A."/>
            <person name="Iarovenko S."/>
            <person name="Subramanian E."/>
            <person name="Araus A.J."/>
            <person name="Petzold A."/>
            <person name="Susuki M."/>
            <person name="Suzuki K.-i.T."/>
            <person name="Hayashi T."/>
            <person name="Toyoda A."/>
            <person name="Oliveira C."/>
            <person name="Osipova E."/>
            <person name="Leigh N.D."/>
            <person name="Simon A."/>
            <person name="Yun M.H."/>
        </authorList>
    </citation>
    <scope>NUCLEOTIDE SEQUENCE</scope>
    <source>
        <strain evidence="2">20211129_DDA</strain>
        <tissue evidence="2">Liver</tissue>
    </source>
</reference>
<keyword evidence="3" id="KW-1185">Reference proteome</keyword>
<gene>
    <name evidence="2" type="ORF">NDU88_011066</name>
</gene>
<sequence>MRRPASLKRERYEAPGTETRQGCVAGHLARNSAPKSGIFHARRGTFTALPFLSEVPPVSSSPPDGGRPCPVPENLPRRLQGQRDWMLVRLDSLVATTCHSAPADALLRCSSCSFDVHRFP</sequence>